<evidence type="ECO:0008006" key="3">
    <source>
        <dbReference type="Google" id="ProtNLM"/>
    </source>
</evidence>
<dbReference type="AlphaFoldDB" id="A0A0E3N7L5"/>
<sequence>MCELNVFLLRGDERERIMDSVAKITVEGDSIELTGILGDRMTVGGSIKEINFSRGEALIIAN</sequence>
<dbReference type="PATRIC" id="fig|523844.20.peg.558"/>
<dbReference type="InterPro" id="IPR019300">
    <property type="entry name" value="CooT"/>
</dbReference>
<reference evidence="1 2" key="1">
    <citation type="submission" date="2014-07" db="EMBL/GenBank/DDBJ databases">
        <title>Methanogenic archaea and the global carbon cycle.</title>
        <authorList>
            <person name="Henriksen J.R."/>
            <person name="Luke J."/>
            <person name="Reinhart S."/>
            <person name="Benedict M.N."/>
            <person name="Youngblut N.D."/>
            <person name="Metcalf M.E."/>
            <person name="Whitaker R.J."/>
            <person name="Metcalf W.W."/>
        </authorList>
    </citation>
    <scope>NUCLEOTIDE SEQUENCE [LARGE SCALE GENOMIC DNA]</scope>
    <source>
        <strain evidence="2">ATCC 43570 / DSM 1825 / OCM 12 / VKM B-1830 / TM-1</strain>
    </source>
</reference>
<dbReference type="Pfam" id="PF10133">
    <property type="entry name" value="CooT"/>
    <property type="match status" value="1"/>
</dbReference>
<dbReference type="STRING" id="523844.MSTHT_0428"/>
<dbReference type="OrthoDB" id="134075at2157"/>
<protein>
    <recommendedName>
        <fullName evidence="3">RNA-binding protein</fullName>
    </recommendedName>
</protein>
<dbReference type="RefSeq" id="WP_048166392.1">
    <property type="nucleotide sequence ID" value="NZ_CP009501.1"/>
</dbReference>
<name>A0A0E3N7L5_METTT</name>
<evidence type="ECO:0000313" key="2">
    <source>
        <dbReference type="Proteomes" id="UP000066529"/>
    </source>
</evidence>
<dbReference type="EMBL" id="CP009501">
    <property type="protein sequence ID" value="AKB12186.1"/>
    <property type="molecule type" value="Genomic_DNA"/>
</dbReference>
<dbReference type="GeneID" id="41601557"/>
<dbReference type="KEGG" id="mthr:MSTHT_0428"/>
<dbReference type="Proteomes" id="UP000066529">
    <property type="component" value="Chromosome"/>
</dbReference>
<dbReference type="HOGENOM" id="CLU_200895_1_0_2"/>
<proteinExistence type="predicted"/>
<evidence type="ECO:0000313" key="1">
    <source>
        <dbReference type="EMBL" id="AKB12186.1"/>
    </source>
</evidence>
<organism evidence="1 2">
    <name type="scientific">Methanosarcina thermophila (strain ATCC 43570 / DSM 1825 / OCM 12 / VKM B-1830 / TM-1)</name>
    <dbReference type="NCBI Taxonomy" id="523844"/>
    <lineage>
        <taxon>Archaea</taxon>
        <taxon>Methanobacteriati</taxon>
        <taxon>Methanobacteriota</taxon>
        <taxon>Stenosarchaea group</taxon>
        <taxon>Methanomicrobia</taxon>
        <taxon>Methanosarcinales</taxon>
        <taxon>Methanosarcinaceae</taxon>
        <taxon>Methanosarcina</taxon>
    </lineage>
</organism>
<gene>
    <name evidence="1" type="ORF">MSTHT_0428</name>
</gene>
<accession>A0A0E3N7L5</accession>